<dbReference type="GO" id="GO:0005546">
    <property type="term" value="F:phosphatidylinositol-4,5-bisphosphate binding"/>
    <property type="evidence" value="ECO:0007669"/>
    <property type="project" value="TreeGrafter"/>
</dbReference>
<dbReference type="AlphaFoldDB" id="A0A9C6TXP5"/>
<gene>
    <name evidence="5" type="primary">LOC113211108</name>
</gene>
<dbReference type="GeneID" id="113211108"/>
<feature type="compositionally biased region" description="Low complexity" evidence="2">
    <location>
        <begin position="836"/>
        <end position="848"/>
    </location>
</feature>
<feature type="region of interest" description="Disordered" evidence="2">
    <location>
        <begin position="796"/>
        <end position="861"/>
    </location>
</feature>
<protein>
    <submittedName>
        <fullName evidence="5">SEC14 domain and spectrin repeat-containing protein 1</fullName>
    </submittedName>
</protein>
<evidence type="ECO:0000259" key="3">
    <source>
        <dbReference type="Pfam" id="PF24915"/>
    </source>
</evidence>
<keyword evidence="4" id="KW-1185">Reference proteome</keyword>
<evidence type="ECO:0000313" key="4">
    <source>
        <dbReference type="Proteomes" id="UP000504606"/>
    </source>
</evidence>
<name>A0A9C6TXP5_FRAOC</name>
<dbReference type="GO" id="GO:0010314">
    <property type="term" value="F:phosphatidylinositol-5-phosphate binding"/>
    <property type="evidence" value="ECO:0007669"/>
    <property type="project" value="TreeGrafter"/>
</dbReference>
<sequence>MEAADILCALQARVALLPGCRDAEERPVILVPVPAENVPWTKERLDLVLRYFASTFSPETRRAGLTVVVDARTGSWRCVRVAMRQVGASLGPDLASLLVIRPDAFWDKQRVDSCARAQRQGEPVLIPLARLLKYLAPSQIPEELGGPWVHNHHQWIQNRIYMETFAREAETAANDLDKLRGRLAGQQAMLSGESAATTNPTTIGAITISARINLEQPPVTLENYQQTKEAGRQVVTAGRELLERLDKDYQRQGERQGGQGAAQPVPQDVVDTRIRIERLLELLAAKQALLHDAWHSLQSTLVDAKEQASLEERVSRVTDWILGPAETMLNAQREVGLDVASAEELREAHEALELQCRDTYGQYAELLHRLDSRPAAGLPLPADLRSQRDFMDFACRSFATRLERRRTVLISSLRFYRLVDEYLETTADILESLMREGDVEALDSADESLRQLQAHQVDVDELERLVVRQGEKLSDLLSMPVKDALGREVSVDYGGHIGHVTALLEAVRGRQTLFSDTVNMRRLTLQQAAHVRAYEQDASQAVRWLGELQRALLASHAHVGCTAGEIQAQKAEQQSLQETARATHQYGVQLLALARSLRVSCRLPLGAHRALSDQLTAAWEALHAVSQEQMTRLRVSAVFHRSVQEHCKQLRDLAAAVPGLAAALAAETDPSRRRGRLRKFLGSRERLLLEVGRMVRLGRLLRSRLREPLVDPFPALGAALAAPLSPPLAPLGATCAALGTGPPPPSTLPAASSSTTTTPAIDLGNSNTTAIEAISERLSEVTALAEQLDRALTAARLDPTAPPPPPSVEDATDAPDTTVNDTASIIGEQQDDHGGDATTATASPATGANEQAERSDATAPEVSRVRLARTIRLMIQEVVREAPVVRVSESSEKIYTGIDQKQKHHVHFTTKFSSRLPSYGVGVWRACGVDSPFAIGDRRAA</sequence>
<dbReference type="InterPro" id="IPR018159">
    <property type="entry name" value="Spectrin/alpha-actinin"/>
</dbReference>
<dbReference type="Proteomes" id="UP000504606">
    <property type="component" value="Unplaced"/>
</dbReference>
<dbReference type="SUPFAM" id="SSF46966">
    <property type="entry name" value="Spectrin repeat"/>
    <property type="match status" value="2"/>
</dbReference>
<dbReference type="InterPro" id="IPR056804">
    <property type="entry name" value="Spectrin_SESTD1"/>
</dbReference>
<dbReference type="Gene3D" id="1.20.58.60">
    <property type="match status" value="2"/>
</dbReference>
<evidence type="ECO:0000256" key="2">
    <source>
        <dbReference type="SAM" id="MobiDB-lite"/>
    </source>
</evidence>
<dbReference type="OrthoDB" id="2152335at2759"/>
<dbReference type="Pfam" id="PF24915">
    <property type="entry name" value="Spectrin_SESTD1"/>
    <property type="match status" value="1"/>
</dbReference>
<feature type="compositionally biased region" description="Low complexity" evidence="2">
    <location>
        <begin position="748"/>
        <end position="760"/>
    </location>
</feature>
<dbReference type="KEGG" id="foc:113211108"/>
<accession>A0A9C6TXP5</accession>
<evidence type="ECO:0000256" key="1">
    <source>
        <dbReference type="ARBA" id="ARBA00022737"/>
    </source>
</evidence>
<dbReference type="GO" id="GO:0032266">
    <property type="term" value="F:phosphatidylinositol-3-phosphate binding"/>
    <property type="evidence" value="ECO:0007669"/>
    <property type="project" value="TreeGrafter"/>
</dbReference>
<reference evidence="5" key="1">
    <citation type="submission" date="2025-08" db="UniProtKB">
        <authorList>
            <consortium name="RefSeq"/>
        </authorList>
    </citation>
    <scope>IDENTIFICATION</scope>
    <source>
        <tissue evidence="5">Whole organism</tissue>
    </source>
</reference>
<evidence type="ECO:0000313" key="5">
    <source>
        <dbReference type="RefSeq" id="XP_052124260.1"/>
    </source>
</evidence>
<dbReference type="GO" id="GO:0070273">
    <property type="term" value="F:phosphatidylinositol-4-phosphate binding"/>
    <property type="evidence" value="ECO:0007669"/>
    <property type="project" value="TreeGrafter"/>
</dbReference>
<feature type="domain" description="SESTD1-like spectrin repeats region" evidence="3">
    <location>
        <begin position="411"/>
        <end position="512"/>
    </location>
</feature>
<dbReference type="SMART" id="SM00150">
    <property type="entry name" value="SPEC"/>
    <property type="match status" value="2"/>
</dbReference>
<dbReference type="PANTHER" id="PTHR46607:SF1">
    <property type="entry name" value="SEC14 DOMAIN AND SPECTRIN REPEAT-CONTAINING PROTEIN 1"/>
    <property type="match status" value="1"/>
</dbReference>
<dbReference type="GO" id="GO:0080025">
    <property type="term" value="F:phosphatidylinositol-3,5-bisphosphate binding"/>
    <property type="evidence" value="ECO:0007669"/>
    <property type="project" value="TreeGrafter"/>
</dbReference>
<feature type="region of interest" description="Disordered" evidence="2">
    <location>
        <begin position="740"/>
        <end position="764"/>
    </location>
</feature>
<organism evidence="4 5">
    <name type="scientific">Frankliniella occidentalis</name>
    <name type="common">Western flower thrips</name>
    <name type="synonym">Euthrips occidentalis</name>
    <dbReference type="NCBI Taxonomy" id="133901"/>
    <lineage>
        <taxon>Eukaryota</taxon>
        <taxon>Metazoa</taxon>
        <taxon>Ecdysozoa</taxon>
        <taxon>Arthropoda</taxon>
        <taxon>Hexapoda</taxon>
        <taxon>Insecta</taxon>
        <taxon>Pterygota</taxon>
        <taxon>Neoptera</taxon>
        <taxon>Paraneoptera</taxon>
        <taxon>Thysanoptera</taxon>
        <taxon>Terebrantia</taxon>
        <taxon>Thripoidea</taxon>
        <taxon>Thripidae</taxon>
        <taxon>Frankliniella</taxon>
    </lineage>
</organism>
<proteinExistence type="predicted"/>
<dbReference type="GO" id="GO:0005737">
    <property type="term" value="C:cytoplasm"/>
    <property type="evidence" value="ECO:0007669"/>
    <property type="project" value="UniProtKB-ARBA"/>
</dbReference>
<dbReference type="GO" id="GO:0043325">
    <property type="term" value="F:phosphatidylinositol-3,4-bisphosphate binding"/>
    <property type="evidence" value="ECO:0007669"/>
    <property type="project" value="TreeGrafter"/>
</dbReference>
<dbReference type="RefSeq" id="XP_052124260.1">
    <property type="nucleotide sequence ID" value="XM_052268300.1"/>
</dbReference>
<dbReference type="PANTHER" id="PTHR46607">
    <property type="entry name" value="SEC14 DOMAIN AND SPECTRIN REPEAT-CONTAINING PROTEIN 1"/>
    <property type="match status" value="1"/>
</dbReference>
<keyword evidence="1" id="KW-0677">Repeat</keyword>